<protein>
    <submittedName>
        <fullName evidence="2">Uncharacterized protein YcbX</fullName>
    </submittedName>
</protein>
<dbReference type="Pfam" id="PF03473">
    <property type="entry name" value="MOSC"/>
    <property type="match status" value="1"/>
</dbReference>
<dbReference type="PROSITE" id="PS51340">
    <property type="entry name" value="MOSC"/>
    <property type="match status" value="1"/>
</dbReference>
<evidence type="ECO:0000313" key="3">
    <source>
        <dbReference type="Proteomes" id="UP001223586"/>
    </source>
</evidence>
<dbReference type="Proteomes" id="UP001223586">
    <property type="component" value="Unassembled WGS sequence"/>
</dbReference>
<proteinExistence type="predicted"/>
<feature type="domain" description="MOSC" evidence="1">
    <location>
        <begin position="53"/>
        <end position="240"/>
    </location>
</feature>
<dbReference type="InterPro" id="IPR005303">
    <property type="entry name" value="MOCOS_middle"/>
</dbReference>
<dbReference type="InterPro" id="IPR005302">
    <property type="entry name" value="MoCF_Sase_C"/>
</dbReference>
<organism evidence="2 3">
    <name type="scientific">Bacillus chungangensis</name>
    <dbReference type="NCBI Taxonomy" id="587633"/>
    <lineage>
        <taxon>Bacteria</taxon>
        <taxon>Bacillati</taxon>
        <taxon>Bacillota</taxon>
        <taxon>Bacilli</taxon>
        <taxon>Bacillales</taxon>
        <taxon>Bacillaceae</taxon>
        <taxon>Bacillus</taxon>
    </lineage>
</organism>
<dbReference type="Gene3D" id="2.40.33.20">
    <property type="entry name" value="PK beta-barrel domain-like"/>
    <property type="match status" value="1"/>
</dbReference>
<name>A0ABT9WXJ6_9BACI</name>
<dbReference type="SUPFAM" id="SSF50800">
    <property type="entry name" value="PK beta-barrel domain-like"/>
    <property type="match status" value="1"/>
</dbReference>
<dbReference type="RefSeq" id="WP_307232380.1">
    <property type="nucleotide sequence ID" value="NZ_JAUSTT010000030.1"/>
</dbReference>
<accession>A0ABT9WXJ6</accession>
<evidence type="ECO:0000313" key="2">
    <source>
        <dbReference type="EMBL" id="MDQ0177950.1"/>
    </source>
</evidence>
<evidence type="ECO:0000259" key="1">
    <source>
        <dbReference type="PROSITE" id="PS51340"/>
    </source>
</evidence>
<gene>
    <name evidence="2" type="ORF">J2S08_003844</name>
</gene>
<reference evidence="2 3" key="1">
    <citation type="submission" date="2023-07" db="EMBL/GenBank/DDBJ databases">
        <title>Genomic Encyclopedia of Type Strains, Phase IV (KMG-IV): sequencing the most valuable type-strain genomes for metagenomic binning, comparative biology and taxonomic classification.</title>
        <authorList>
            <person name="Goeker M."/>
        </authorList>
    </citation>
    <scope>NUCLEOTIDE SEQUENCE [LARGE SCALE GENOMIC DNA]</scope>
    <source>
        <strain evidence="2 3">DSM 23837</strain>
    </source>
</reference>
<keyword evidence="3" id="KW-1185">Reference proteome</keyword>
<dbReference type="InterPro" id="IPR011037">
    <property type="entry name" value="Pyrv_Knase-like_insert_dom_sf"/>
</dbReference>
<dbReference type="EMBL" id="JAUSTT010000030">
    <property type="protein sequence ID" value="MDQ0177950.1"/>
    <property type="molecule type" value="Genomic_DNA"/>
</dbReference>
<sequence length="241" mass="27967">MFVGYLEEITRHPVKSFSGEKVQETTVMSYGLYGDRSHAFLDEKRRGKFLTITQAPEMVRYKARFNGIESLAAYPKVEVMTPDGKLLNWDDEALIREMEQLAKRKVSRTQYTPTAVPLGAIEEEHIQFVTDASIQKLKELWGNDVDYRRFRPNLLFSLNEKIPFIEETWFGKRLKIGEEVELYVKRHCERCMIITVDPEDAKRDPALLKTVVQERKNHFGVYASVVKTGTIRAGDKVYLIE</sequence>
<dbReference type="Pfam" id="PF03476">
    <property type="entry name" value="MOSC_N"/>
    <property type="match status" value="1"/>
</dbReference>
<comment type="caution">
    <text evidence="2">The sequence shown here is derived from an EMBL/GenBank/DDBJ whole genome shotgun (WGS) entry which is preliminary data.</text>
</comment>